<accession>A0A2N6CTN4</accession>
<dbReference type="STRING" id="1111735.GCA_000428045_01440"/>
<keyword evidence="2" id="KW-0808">Transferase</keyword>
<dbReference type="Gene3D" id="3.40.366.10">
    <property type="entry name" value="Malonyl-Coenzyme A Acyl Carrier Protein, domain 2"/>
    <property type="match status" value="1"/>
</dbReference>
<comment type="caution">
    <text evidence="5">The sequence shown here is derived from an EMBL/GenBank/DDBJ whole genome shotgun (WGS) entry which is preliminary data.</text>
</comment>
<evidence type="ECO:0000256" key="4">
    <source>
        <dbReference type="ARBA" id="ARBA00048462"/>
    </source>
</evidence>
<proteinExistence type="predicted"/>
<dbReference type="RefSeq" id="WP_273440102.1">
    <property type="nucleotide sequence ID" value="NZ_PKUN01000023.1"/>
</dbReference>
<dbReference type="InterPro" id="IPR050858">
    <property type="entry name" value="Mal-CoA-ACP_Trans/PKS_FabD"/>
</dbReference>
<dbReference type="InterPro" id="IPR001227">
    <property type="entry name" value="Ac_transferase_dom_sf"/>
</dbReference>
<keyword evidence="3" id="KW-0012">Acyltransferase</keyword>
<evidence type="ECO:0000256" key="2">
    <source>
        <dbReference type="ARBA" id="ARBA00022679"/>
    </source>
</evidence>
<dbReference type="EC" id="2.3.1.39" evidence="1"/>
<dbReference type="GO" id="GO:0006633">
    <property type="term" value="P:fatty acid biosynthetic process"/>
    <property type="evidence" value="ECO:0007669"/>
    <property type="project" value="TreeGrafter"/>
</dbReference>
<organism evidence="5 6">
    <name type="scientific">Sedimenticola selenatireducens</name>
    <dbReference type="NCBI Taxonomy" id="191960"/>
    <lineage>
        <taxon>Bacteria</taxon>
        <taxon>Pseudomonadati</taxon>
        <taxon>Pseudomonadota</taxon>
        <taxon>Gammaproteobacteria</taxon>
        <taxon>Chromatiales</taxon>
        <taxon>Sedimenticolaceae</taxon>
        <taxon>Sedimenticola</taxon>
    </lineage>
</organism>
<gene>
    <name evidence="5" type="ORF">C0630_13740</name>
</gene>
<reference evidence="5 6" key="1">
    <citation type="submission" date="2017-11" db="EMBL/GenBank/DDBJ databases">
        <title>Genome-resolved metagenomics identifies genetic mobility, metabolic interactions, and unexpected diversity in perchlorate-reducing communities.</title>
        <authorList>
            <person name="Barnum T.P."/>
            <person name="Figueroa I.A."/>
            <person name="Carlstrom C.I."/>
            <person name="Lucas L.N."/>
            <person name="Engelbrektson A.L."/>
            <person name="Coates J.D."/>
        </authorList>
    </citation>
    <scope>NUCLEOTIDE SEQUENCE [LARGE SCALE GENOMIC DNA]</scope>
    <source>
        <strain evidence="5">BM301</strain>
    </source>
</reference>
<dbReference type="InterPro" id="IPR016035">
    <property type="entry name" value="Acyl_Trfase/lysoPLipase"/>
</dbReference>
<protein>
    <recommendedName>
        <fullName evidence="1">[acyl-carrier-protein] S-malonyltransferase</fullName>
        <ecNumber evidence="1">2.3.1.39</ecNumber>
    </recommendedName>
</protein>
<dbReference type="AlphaFoldDB" id="A0A2N6CTN4"/>
<dbReference type="PANTHER" id="PTHR42681">
    <property type="entry name" value="MALONYL-COA-ACYL CARRIER PROTEIN TRANSACYLASE, MITOCHONDRIAL"/>
    <property type="match status" value="1"/>
</dbReference>
<evidence type="ECO:0000313" key="5">
    <source>
        <dbReference type="EMBL" id="PLX60520.1"/>
    </source>
</evidence>
<sequence length="347" mass="37710">MKQTAVVICPGRGSYNREELGYLARYHADKSAFLAGIDRYRRLCGQVAITELDGLSRYSPSRHGAGENASALIYACALADFTDIDREHYEIVAVTGNSMGWYLALAAAGALDQQAAIALVNTMGSMMRDGLIGGQLVYPVVYENWRPDSAAKANLAAQMERVNRLPGCQAYLSIDLGGLWVIGANTAAIDALKSSLPPIDDRYPMLLAKHAAFHTPLLQSVAQKARELLSPDLFGRPGLPLIDGRGHIWPPLATDTLALYEYTLGHQVVAPFDFSAAVEVAIKEFAPDRLILLGPGSSLGAPVGQALIRHRWLGLEDKPGFKRRQADDPFLLAMGQEDQRSRVVRQG</sequence>
<dbReference type="Proteomes" id="UP000235015">
    <property type="component" value="Unassembled WGS sequence"/>
</dbReference>
<evidence type="ECO:0000256" key="3">
    <source>
        <dbReference type="ARBA" id="ARBA00023315"/>
    </source>
</evidence>
<dbReference type="SUPFAM" id="SSF52151">
    <property type="entry name" value="FabD/lysophospholipase-like"/>
    <property type="match status" value="1"/>
</dbReference>
<evidence type="ECO:0000256" key="1">
    <source>
        <dbReference type="ARBA" id="ARBA00013258"/>
    </source>
</evidence>
<dbReference type="PANTHER" id="PTHR42681:SF1">
    <property type="entry name" value="MALONYL-COA-ACYL CARRIER PROTEIN TRANSACYLASE, MITOCHONDRIAL"/>
    <property type="match status" value="1"/>
</dbReference>
<name>A0A2N6CTN4_9GAMM</name>
<comment type="catalytic activity">
    <reaction evidence="4">
        <text>holo-[ACP] + malonyl-CoA = malonyl-[ACP] + CoA</text>
        <dbReference type="Rhea" id="RHEA:41792"/>
        <dbReference type="Rhea" id="RHEA-COMP:9623"/>
        <dbReference type="Rhea" id="RHEA-COMP:9685"/>
        <dbReference type="ChEBI" id="CHEBI:57287"/>
        <dbReference type="ChEBI" id="CHEBI:57384"/>
        <dbReference type="ChEBI" id="CHEBI:64479"/>
        <dbReference type="ChEBI" id="CHEBI:78449"/>
        <dbReference type="EC" id="2.3.1.39"/>
    </reaction>
</comment>
<dbReference type="Gene3D" id="3.30.70.250">
    <property type="entry name" value="Malonyl-CoA ACP transacylase, ACP-binding"/>
    <property type="match status" value="1"/>
</dbReference>
<dbReference type="EMBL" id="PKUN01000023">
    <property type="protein sequence ID" value="PLX60520.1"/>
    <property type="molecule type" value="Genomic_DNA"/>
</dbReference>
<dbReference type="GO" id="GO:0004314">
    <property type="term" value="F:[acyl-carrier-protein] S-malonyltransferase activity"/>
    <property type="evidence" value="ECO:0007669"/>
    <property type="project" value="UniProtKB-EC"/>
</dbReference>
<evidence type="ECO:0000313" key="6">
    <source>
        <dbReference type="Proteomes" id="UP000235015"/>
    </source>
</evidence>